<feature type="transmembrane region" description="Helical" evidence="7">
    <location>
        <begin position="199"/>
        <end position="220"/>
    </location>
</feature>
<sequence length="484" mass="52872">MSNSSDDRQLKKGLKSRHMSMIAIGGSIGTGIFLASGAAIQEAGPGGALVAYMAIGMMVYFLMTSLGEMAAYMPVSGSFSTYASRFVDPALGFAMGWNYWYNWAITIAVELSAGALIMKYWFPDVPGVIWSAIFLALMLGLNLLSVKGYGESEYWFSFIKVSTVIIFLVIGFLMILGIMGGEPIGFKNFTIGDAPFHGGWMATVGVFMIAGFSFQGTELVGIAAGESENPGKNIPKAVRQIFWRILLFYTLTILVIGLILPYTHPNLAGGDVDQVAKSPFTMVFERAGFAFAASVMNAVILTAVLSAGNSGMYASTRMLWQLAREGKAPKVFSKVNRRGVPVYALLLTALVGAFAFLASLVGDGTIYIWLLNASGLSGFLAWLGIAISHYRFRRAFAAQGKSLDVLPYRARLFPFGPLFAFFLCLVVILGQDYQAFTGEAFDWYRLVVSYIGLPIFICLWLGFKWKKKTKMVPLESCQLEPDQE</sequence>
<dbReference type="RefSeq" id="WP_181732765.1">
    <property type="nucleotide sequence ID" value="NZ_JACEIR010000011.1"/>
</dbReference>
<feature type="transmembrane region" description="Helical" evidence="7">
    <location>
        <begin position="443"/>
        <end position="463"/>
    </location>
</feature>
<dbReference type="EMBL" id="JAECVW010000009">
    <property type="protein sequence ID" value="MBH8596087.1"/>
    <property type="molecule type" value="Genomic_DNA"/>
</dbReference>
<feature type="transmembrane region" description="Helical" evidence="7">
    <location>
        <begin position="287"/>
        <end position="308"/>
    </location>
</feature>
<dbReference type="Pfam" id="PF00324">
    <property type="entry name" value="AA_permease"/>
    <property type="match status" value="1"/>
</dbReference>
<dbReference type="GO" id="GO:0015171">
    <property type="term" value="F:amino acid transmembrane transporter activity"/>
    <property type="evidence" value="ECO:0007669"/>
    <property type="project" value="TreeGrafter"/>
</dbReference>
<evidence type="ECO:0000313" key="10">
    <source>
        <dbReference type="Proteomes" id="UP000633619"/>
    </source>
</evidence>
<feature type="transmembrane region" description="Helical" evidence="7">
    <location>
        <begin position="412"/>
        <end position="431"/>
    </location>
</feature>
<evidence type="ECO:0000259" key="8">
    <source>
        <dbReference type="Pfam" id="PF00324"/>
    </source>
</evidence>
<dbReference type="PANTHER" id="PTHR43341">
    <property type="entry name" value="AMINO ACID PERMEASE"/>
    <property type="match status" value="1"/>
</dbReference>
<name>A0A8I1A5I6_THEIN</name>
<feature type="transmembrane region" description="Helical" evidence="7">
    <location>
        <begin position="21"/>
        <end position="40"/>
    </location>
</feature>
<feature type="transmembrane region" description="Helical" evidence="7">
    <location>
        <begin position="46"/>
        <end position="63"/>
    </location>
</feature>
<evidence type="ECO:0000256" key="3">
    <source>
        <dbReference type="ARBA" id="ARBA00022692"/>
    </source>
</evidence>
<feature type="transmembrane region" description="Helical" evidence="7">
    <location>
        <begin position="100"/>
        <end position="122"/>
    </location>
</feature>
<accession>A0A8I1A5I6</accession>
<reference evidence="9 10" key="1">
    <citation type="submission" date="2020-12" db="EMBL/GenBank/DDBJ databases">
        <title>WGS of Thermoactinomyces spp.</title>
        <authorList>
            <person name="Cheng K."/>
        </authorList>
    </citation>
    <scope>NUCLEOTIDE SEQUENCE [LARGE SCALE GENOMIC DNA]</scope>
    <source>
        <strain evidence="10">CICC 10671\DSM 43846</strain>
    </source>
</reference>
<dbReference type="NCBIfam" id="NF008094">
    <property type="entry name" value="PRK10836.1"/>
    <property type="match status" value="1"/>
</dbReference>
<evidence type="ECO:0000256" key="6">
    <source>
        <dbReference type="ARBA" id="ARBA00023136"/>
    </source>
</evidence>
<feature type="transmembrane region" description="Helical" evidence="7">
    <location>
        <begin position="128"/>
        <end position="146"/>
    </location>
</feature>
<feature type="domain" description="Amino acid permease/ SLC12A" evidence="8">
    <location>
        <begin position="18"/>
        <end position="470"/>
    </location>
</feature>
<keyword evidence="5 7" id="KW-1133">Transmembrane helix</keyword>
<dbReference type="PROSITE" id="PS00218">
    <property type="entry name" value="AMINO_ACID_PERMEASE_1"/>
    <property type="match status" value="1"/>
</dbReference>
<keyword evidence="10" id="KW-1185">Reference proteome</keyword>
<feature type="transmembrane region" description="Helical" evidence="7">
    <location>
        <begin position="340"/>
        <end position="360"/>
    </location>
</feature>
<dbReference type="InterPro" id="IPR050524">
    <property type="entry name" value="APC_YAT"/>
</dbReference>
<dbReference type="InterPro" id="IPR004840">
    <property type="entry name" value="Amino_acid_permease_CS"/>
</dbReference>
<comment type="subcellular location">
    <subcellularLocation>
        <location evidence="1">Membrane</location>
        <topology evidence="1">Multi-pass membrane protein</topology>
    </subcellularLocation>
</comment>
<keyword evidence="3 7" id="KW-0812">Transmembrane</keyword>
<evidence type="ECO:0000256" key="1">
    <source>
        <dbReference type="ARBA" id="ARBA00004141"/>
    </source>
</evidence>
<evidence type="ECO:0000256" key="2">
    <source>
        <dbReference type="ARBA" id="ARBA00022448"/>
    </source>
</evidence>
<evidence type="ECO:0000256" key="5">
    <source>
        <dbReference type="ARBA" id="ARBA00022989"/>
    </source>
</evidence>
<evidence type="ECO:0000256" key="4">
    <source>
        <dbReference type="ARBA" id="ARBA00022970"/>
    </source>
</evidence>
<proteinExistence type="predicted"/>
<feature type="transmembrane region" description="Helical" evidence="7">
    <location>
        <begin position="366"/>
        <end position="392"/>
    </location>
</feature>
<comment type="caution">
    <text evidence="9">The sequence shown here is derived from an EMBL/GenBank/DDBJ whole genome shotgun (WGS) entry which is preliminary data.</text>
</comment>
<dbReference type="GO" id="GO:0016020">
    <property type="term" value="C:membrane"/>
    <property type="evidence" value="ECO:0007669"/>
    <property type="project" value="UniProtKB-SubCell"/>
</dbReference>
<dbReference type="AlphaFoldDB" id="A0A8I1A5I6"/>
<dbReference type="PIRSF" id="PIRSF006060">
    <property type="entry name" value="AA_transporter"/>
    <property type="match status" value="1"/>
</dbReference>
<organism evidence="9 10">
    <name type="scientific">Thermoactinomyces intermedius</name>
    <dbReference type="NCBI Taxonomy" id="2024"/>
    <lineage>
        <taxon>Bacteria</taxon>
        <taxon>Bacillati</taxon>
        <taxon>Bacillota</taxon>
        <taxon>Bacilli</taxon>
        <taxon>Bacillales</taxon>
        <taxon>Thermoactinomycetaceae</taxon>
        <taxon>Thermoactinomyces</taxon>
    </lineage>
</organism>
<dbReference type="InterPro" id="IPR004841">
    <property type="entry name" value="AA-permease/SLC12A_dom"/>
</dbReference>
<evidence type="ECO:0000313" key="9">
    <source>
        <dbReference type="EMBL" id="MBH8596087.1"/>
    </source>
</evidence>
<feature type="transmembrane region" description="Helical" evidence="7">
    <location>
        <begin position="158"/>
        <end position="179"/>
    </location>
</feature>
<dbReference type="FunFam" id="1.20.1740.10:FF:000001">
    <property type="entry name" value="Amino acid permease"/>
    <property type="match status" value="1"/>
</dbReference>
<dbReference type="Gene3D" id="1.20.1740.10">
    <property type="entry name" value="Amino acid/polyamine transporter I"/>
    <property type="match status" value="1"/>
</dbReference>
<keyword evidence="6 7" id="KW-0472">Membrane</keyword>
<keyword evidence="2" id="KW-0813">Transport</keyword>
<evidence type="ECO:0000256" key="7">
    <source>
        <dbReference type="SAM" id="Phobius"/>
    </source>
</evidence>
<feature type="transmembrane region" description="Helical" evidence="7">
    <location>
        <begin position="241"/>
        <end position="262"/>
    </location>
</feature>
<dbReference type="PANTHER" id="PTHR43341:SF1">
    <property type="entry name" value="GENERAL AMINO-ACID PERMEASE GAP1"/>
    <property type="match status" value="1"/>
</dbReference>
<protein>
    <submittedName>
        <fullName evidence="9">Amino acid permease</fullName>
    </submittedName>
</protein>
<gene>
    <name evidence="9" type="ORF">I8U20_12245</name>
</gene>
<keyword evidence="4" id="KW-0029">Amino-acid transport</keyword>
<dbReference type="Proteomes" id="UP000633619">
    <property type="component" value="Unassembled WGS sequence"/>
</dbReference>